<organism evidence="1 2">
    <name type="scientific">Anopheles merus</name>
    <name type="common">Mosquito</name>
    <dbReference type="NCBI Taxonomy" id="30066"/>
    <lineage>
        <taxon>Eukaryota</taxon>
        <taxon>Metazoa</taxon>
        <taxon>Ecdysozoa</taxon>
        <taxon>Arthropoda</taxon>
        <taxon>Hexapoda</taxon>
        <taxon>Insecta</taxon>
        <taxon>Pterygota</taxon>
        <taxon>Neoptera</taxon>
        <taxon>Endopterygota</taxon>
        <taxon>Diptera</taxon>
        <taxon>Nematocera</taxon>
        <taxon>Culicoidea</taxon>
        <taxon>Culicidae</taxon>
        <taxon>Anophelinae</taxon>
        <taxon>Anopheles</taxon>
    </lineage>
</organism>
<name>A0A182V224_ANOME</name>
<dbReference type="VEuPathDB" id="VectorBase:AMEM007549"/>
<proteinExistence type="predicted"/>
<dbReference type="AlphaFoldDB" id="A0A182V224"/>
<dbReference type="EnsemblMetazoa" id="AMEM007549-RA">
    <property type="protein sequence ID" value="AMEM007549-PA"/>
    <property type="gene ID" value="AMEM007549"/>
</dbReference>
<sequence length="385" mass="43396">MNGGMRPLNTRSISSATAKQCRSRLRLATTCMPSGSPSPSNPSGTWVAATRQLLDHVLLFLRQQRIHERVDRRHRVLAPAGQLLGQLHQRAERFPIAEQRAKVGRLLRHPVAPHVGRSVGAAERYLPHTGRCNLAKVLHHAVHRFLQRGLHRTALNVARFGDVEVAQLAHIDRFVEAQAGALFRTHQYLHEGEQIRCVAGHRSGHNHGGGFAPGAQRAAACVDDAGGWFVPVHATPDTLRVVVRPDRAPRDDTERVQPVLDRRAVFRRERYAQERFRREFGLTDRALLQPLVDTARLLERIDERTVEHGVHQRVDLVEAIDKRADHIVTGHLARTYHPRQLDRTVRDEEPLALQGRAAPLAWAPVPFEAQVQHVVDHQVQQGEEK</sequence>
<evidence type="ECO:0000313" key="2">
    <source>
        <dbReference type="Proteomes" id="UP000075903"/>
    </source>
</evidence>
<accession>A0A182V224</accession>
<protein>
    <submittedName>
        <fullName evidence="1">Uncharacterized protein</fullName>
    </submittedName>
</protein>
<reference evidence="1" key="1">
    <citation type="submission" date="2020-05" db="UniProtKB">
        <authorList>
            <consortium name="EnsemblMetazoa"/>
        </authorList>
    </citation>
    <scope>IDENTIFICATION</scope>
    <source>
        <strain evidence="1">MAF</strain>
    </source>
</reference>
<dbReference type="Proteomes" id="UP000075903">
    <property type="component" value="Unassembled WGS sequence"/>
</dbReference>
<evidence type="ECO:0000313" key="1">
    <source>
        <dbReference type="EnsemblMetazoa" id="AMEM007549-PA"/>
    </source>
</evidence>
<keyword evidence="2" id="KW-1185">Reference proteome</keyword>